<dbReference type="Pfam" id="PF05977">
    <property type="entry name" value="MFS_3"/>
    <property type="match status" value="1"/>
</dbReference>
<dbReference type="EMBL" id="LNCD01000093">
    <property type="protein sequence ID" value="KWV49030.1"/>
    <property type="molecule type" value="Genomic_DNA"/>
</dbReference>
<dbReference type="EMBL" id="LNCD01000018">
    <property type="protein sequence ID" value="KWV58867.1"/>
    <property type="molecule type" value="Genomic_DNA"/>
</dbReference>
<evidence type="ECO:0000313" key="5">
    <source>
        <dbReference type="EMBL" id="KWV58867.1"/>
    </source>
</evidence>
<dbReference type="InterPro" id="IPR010290">
    <property type="entry name" value="TM_effector"/>
</dbReference>
<dbReference type="RefSeq" id="WP_028747006.1">
    <property type="nucleotide sequence ID" value="NZ_LNCD01000018.1"/>
</dbReference>
<accession>A0A109JHN9</accession>
<evidence type="ECO:0000313" key="4">
    <source>
        <dbReference type="EMBL" id="KWV49140.1"/>
    </source>
</evidence>
<protein>
    <submittedName>
        <fullName evidence="3">Uncharacterized protein</fullName>
    </submittedName>
</protein>
<gene>
    <name evidence="4" type="ORF">AS026_11290</name>
    <name evidence="3" type="ORF">AS026_11665</name>
    <name evidence="5" type="ORF">AS026_29795</name>
</gene>
<reference evidence="3 6" key="1">
    <citation type="submission" date="2015-11" db="EMBL/GenBank/DDBJ databases">
        <title>Draft Genome Sequence of the Strain BR 10423 (Rhizobium sp.) isolated from nodules of Mimosa pudica.</title>
        <authorList>
            <person name="Barauna A.C."/>
            <person name="Zilli J.E."/>
            <person name="Simoes-Araujo J.L."/>
            <person name="Reis V.M."/>
            <person name="James E.K."/>
            <person name="Reis F.B.Jr."/>
            <person name="Rouws L.F."/>
            <person name="Passos S.R."/>
            <person name="Gois S.R."/>
        </authorList>
    </citation>
    <scope>NUCLEOTIDE SEQUENCE [LARGE SCALE GENOMIC DNA]</scope>
    <source>
        <strain evidence="3 6">BR10423</strain>
    </source>
</reference>
<proteinExistence type="predicted"/>
<organism evidence="3 6">
    <name type="scientific">Rhizobium altiplani</name>
    <dbReference type="NCBI Taxonomy" id="1864509"/>
    <lineage>
        <taxon>Bacteria</taxon>
        <taxon>Pseudomonadati</taxon>
        <taxon>Pseudomonadota</taxon>
        <taxon>Alphaproteobacteria</taxon>
        <taxon>Hyphomicrobiales</taxon>
        <taxon>Rhizobiaceae</taxon>
        <taxon>Rhizobium/Agrobacterium group</taxon>
        <taxon>Rhizobium</taxon>
    </lineage>
</organism>
<evidence type="ECO:0000313" key="3">
    <source>
        <dbReference type="EMBL" id="KWV49030.1"/>
    </source>
</evidence>
<dbReference type="Proteomes" id="UP000068164">
    <property type="component" value="Unassembled WGS sequence"/>
</dbReference>
<sequence length="95" mass="10945">MYTQATGCRIGSCRTHDWPPRRDLRKASRWTETFRTPTSMDFLRLHHRRSPSDQEVIQLISALHISDKPPEINRVIVGMTGARRIGANAPFAFVR</sequence>
<comment type="caution">
    <text evidence="3">The sequence shown here is derived from an EMBL/GenBank/DDBJ whole genome shotgun (WGS) entry which is preliminary data.</text>
</comment>
<keyword evidence="6" id="KW-1185">Reference proteome</keyword>
<keyword evidence="2" id="KW-0472">Membrane</keyword>
<evidence type="ECO:0000313" key="6">
    <source>
        <dbReference type="Proteomes" id="UP000068164"/>
    </source>
</evidence>
<dbReference type="OrthoDB" id="9859716at2"/>
<name>A0A109JHN9_9HYPH</name>
<dbReference type="AlphaFoldDB" id="A0A109JHN9"/>
<dbReference type="EMBL" id="LNCD01000092">
    <property type="protein sequence ID" value="KWV49140.1"/>
    <property type="molecule type" value="Genomic_DNA"/>
</dbReference>
<evidence type="ECO:0000256" key="2">
    <source>
        <dbReference type="ARBA" id="ARBA00022475"/>
    </source>
</evidence>
<keyword evidence="2" id="KW-1003">Cell membrane</keyword>
<evidence type="ECO:0000256" key="1">
    <source>
        <dbReference type="ARBA" id="ARBA00022448"/>
    </source>
</evidence>
<keyword evidence="1" id="KW-0813">Transport</keyword>